<evidence type="ECO:0000313" key="1">
    <source>
        <dbReference type="EMBL" id="GAM59010.1"/>
    </source>
</evidence>
<reference evidence="1 2" key="2">
    <citation type="submission" date="2015-01" db="EMBL/GenBank/DDBJ databases">
        <authorList>
            <consortium name="NBRP consortium"/>
            <person name="Sawabe T."/>
            <person name="Meirelles P."/>
            <person name="Feng G."/>
            <person name="Sayaka M."/>
            <person name="Hattori M."/>
            <person name="Ohkuma M."/>
        </authorList>
    </citation>
    <scope>NUCLEOTIDE SEQUENCE [LARGE SCALE GENOMIC DNA]</scope>
    <source>
        <strain evidence="2">JCM 19231</strain>
    </source>
</reference>
<reference evidence="1 2" key="1">
    <citation type="submission" date="2015-01" db="EMBL/GenBank/DDBJ databases">
        <title>Vibrio sp. C1 JCM 19231 whole genome shotgun sequence.</title>
        <authorList>
            <person name="Sawabe T."/>
            <person name="Meirelles P."/>
            <person name="Feng G."/>
            <person name="Sayaka M."/>
            <person name="Hattori M."/>
            <person name="Ohkuma M."/>
        </authorList>
    </citation>
    <scope>NUCLEOTIDE SEQUENCE [LARGE SCALE GENOMIC DNA]</scope>
    <source>
        <strain evidence="2">JCM 19231</strain>
    </source>
</reference>
<dbReference type="Proteomes" id="UP000031671">
    <property type="component" value="Unassembled WGS sequence"/>
</dbReference>
<evidence type="ECO:0000313" key="2">
    <source>
        <dbReference type="Proteomes" id="UP000031671"/>
    </source>
</evidence>
<gene>
    <name evidence="1" type="ORF">JCM19231_2145</name>
</gene>
<dbReference type="EMBL" id="BBRZ01000118">
    <property type="protein sequence ID" value="GAM59010.1"/>
    <property type="molecule type" value="Genomic_DNA"/>
</dbReference>
<comment type="caution">
    <text evidence="1">The sequence shown here is derived from an EMBL/GenBank/DDBJ whole genome shotgun (WGS) entry which is preliminary data.</text>
</comment>
<proteinExistence type="predicted"/>
<organism evidence="1 2">
    <name type="scientific">Vibrio ishigakensis</name>
    <dbReference type="NCBI Taxonomy" id="1481914"/>
    <lineage>
        <taxon>Bacteria</taxon>
        <taxon>Pseudomonadati</taxon>
        <taxon>Pseudomonadota</taxon>
        <taxon>Gammaproteobacteria</taxon>
        <taxon>Vibrionales</taxon>
        <taxon>Vibrionaceae</taxon>
        <taxon>Vibrio</taxon>
    </lineage>
</organism>
<accession>A0A0B8NWU0</accession>
<keyword evidence="2" id="KW-1185">Reference proteome</keyword>
<dbReference type="AlphaFoldDB" id="A0A0B8NWU0"/>
<name>A0A0B8NWU0_9VIBR</name>
<sequence>MKSLPKNKTQLAEIMGIDLQQGTDVYTWDLETEDVIVFLVAQDELKEMQELVELMYRVEPGSNHVRKQNCEDRLARVNKVLFKEKRGYILVRADSLPAETRDSHQWKLVNGLTVYPIKSSSVTMGPDNRGENWSDG</sequence>
<protein>
    <submittedName>
        <fullName evidence="1">Uncharacterized protein</fullName>
    </submittedName>
</protein>